<keyword evidence="3" id="KW-1185">Reference proteome</keyword>
<protein>
    <submittedName>
        <fullName evidence="2">Uncharacterized protein</fullName>
    </submittedName>
</protein>
<gene>
    <name evidence="2" type="ORF">H0G86_004864</name>
</gene>
<feature type="compositionally biased region" description="Polar residues" evidence="1">
    <location>
        <begin position="63"/>
        <end position="74"/>
    </location>
</feature>
<dbReference type="EMBL" id="CP075865">
    <property type="protein sequence ID" value="QYS97642.1"/>
    <property type="molecule type" value="Genomic_DNA"/>
</dbReference>
<reference evidence="2 3" key="1">
    <citation type="journal article" date="2021" name="BMC Genomics">
        <title>Telomere-to-telomere genome assembly of asparaginase-producing Trichoderma simmonsii.</title>
        <authorList>
            <person name="Chung D."/>
            <person name="Kwon Y.M."/>
            <person name="Yang Y."/>
        </authorList>
    </citation>
    <scope>NUCLEOTIDE SEQUENCE [LARGE SCALE GENOMIC DNA]</scope>
    <source>
        <strain evidence="2 3">GH-Sj1</strain>
    </source>
</reference>
<name>A0A8G0L8D9_9HYPO</name>
<dbReference type="AlphaFoldDB" id="A0A8G0L8D9"/>
<accession>A0A8G0L8D9</accession>
<sequence>MANKLMNPASWFPRAELSQMKAEQENDDRVVAACDVSFHQPTSTHDSQRWHLLHERHTIRAQVRSQSVPPSTHAGSLADNGPGSRLLLLISRGAACMLPLCMAYCVT</sequence>
<evidence type="ECO:0000313" key="3">
    <source>
        <dbReference type="Proteomes" id="UP000826661"/>
    </source>
</evidence>
<evidence type="ECO:0000256" key="1">
    <source>
        <dbReference type="SAM" id="MobiDB-lite"/>
    </source>
</evidence>
<feature type="region of interest" description="Disordered" evidence="1">
    <location>
        <begin position="62"/>
        <end position="82"/>
    </location>
</feature>
<proteinExistence type="predicted"/>
<evidence type="ECO:0000313" key="2">
    <source>
        <dbReference type="EMBL" id="QYS97642.1"/>
    </source>
</evidence>
<dbReference type="Proteomes" id="UP000826661">
    <property type="component" value="Chromosome II"/>
</dbReference>
<organism evidence="2 3">
    <name type="scientific">Trichoderma simmonsii</name>
    <dbReference type="NCBI Taxonomy" id="1491479"/>
    <lineage>
        <taxon>Eukaryota</taxon>
        <taxon>Fungi</taxon>
        <taxon>Dikarya</taxon>
        <taxon>Ascomycota</taxon>
        <taxon>Pezizomycotina</taxon>
        <taxon>Sordariomycetes</taxon>
        <taxon>Hypocreomycetidae</taxon>
        <taxon>Hypocreales</taxon>
        <taxon>Hypocreaceae</taxon>
        <taxon>Trichoderma</taxon>
    </lineage>
</organism>